<dbReference type="InterPro" id="IPR010730">
    <property type="entry name" value="HET"/>
</dbReference>
<accession>A0A4Z1P3I0</accession>
<organism evidence="2 3">
    <name type="scientific">Venturia nashicola</name>
    <dbReference type="NCBI Taxonomy" id="86259"/>
    <lineage>
        <taxon>Eukaryota</taxon>
        <taxon>Fungi</taxon>
        <taxon>Dikarya</taxon>
        <taxon>Ascomycota</taxon>
        <taxon>Pezizomycotina</taxon>
        <taxon>Dothideomycetes</taxon>
        <taxon>Pleosporomycetidae</taxon>
        <taxon>Venturiales</taxon>
        <taxon>Venturiaceae</taxon>
        <taxon>Venturia</taxon>
    </lineage>
</organism>
<dbReference type="PANTHER" id="PTHR33112:SF9">
    <property type="entry name" value="HETEROKARYON INCOMPATIBILITY DOMAIN-CONTAINING PROTEIN"/>
    <property type="match status" value="1"/>
</dbReference>
<reference evidence="2 3" key="1">
    <citation type="submission" date="2019-04" db="EMBL/GenBank/DDBJ databases">
        <title>High contiguity whole genome sequence and gene annotation resource for two Venturia nashicola isolates.</title>
        <authorList>
            <person name="Prokchorchik M."/>
            <person name="Won K."/>
            <person name="Lee Y."/>
            <person name="Choi E.D."/>
            <person name="Segonzac C."/>
            <person name="Sohn K.H."/>
        </authorList>
    </citation>
    <scope>NUCLEOTIDE SEQUENCE [LARGE SCALE GENOMIC DNA]</scope>
    <source>
        <strain evidence="2 3">PRI2</strain>
    </source>
</reference>
<dbReference type="Pfam" id="PF06985">
    <property type="entry name" value="HET"/>
    <property type="match status" value="1"/>
</dbReference>
<dbReference type="PANTHER" id="PTHR33112">
    <property type="entry name" value="DOMAIN PROTEIN, PUTATIVE-RELATED"/>
    <property type="match status" value="1"/>
</dbReference>
<protein>
    <submittedName>
        <fullName evidence="2">Het-domain-containing protein</fullName>
    </submittedName>
</protein>
<comment type="caution">
    <text evidence="2">The sequence shown here is derived from an EMBL/GenBank/DDBJ whole genome shotgun (WGS) entry which is preliminary data.</text>
</comment>
<dbReference type="Proteomes" id="UP000298493">
    <property type="component" value="Unassembled WGS sequence"/>
</dbReference>
<keyword evidence="3" id="KW-1185">Reference proteome</keyword>
<evidence type="ECO:0000259" key="1">
    <source>
        <dbReference type="Pfam" id="PF06985"/>
    </source>
</evidence>
<dbReference type="EMBL" id="SNSC02000013">
    <property type="protein sequence ID" value="TID18745.1"/>
    <property type="molecule type" value="Genomic_DNA"/>
</dbReference>
<feature type="domain" description="Heterokaryon incompatibility" evidence="1">
    <location>
        <begin position="2"/>
        <end position="57"/>
    </location>
</feature>
<gene>
    <name evidence="2" type="ORF">E6O75_ATG05866</name>
</gene>
<evidence type="ECO:0000313" key="2">
    <source>
        <dbReference type="EMBL" id="TID18745.1"/>
    </source>
</evidence>
<evidence type="ECO:0000313" key="3">
    <source>
        <dbReference type="Proteomes" id="UP000298493"/>
    </source>
</evidence>
<name>A0A4Z1P3I0_9PEZI</name>
<sequence length="218" mass="24470">MCQALDVQYLWIDSLCIIQDDQGDWGAHVKLMAEIYRDAFITLAVGASENDDGGFFRQLEEMFTKLHFFTIVEDGDEYPISDLNNLSQLSRQHMLSLWRDLVMHYTERFLTCPSDKTPALAGLAAHFEAAGAGNHLHRHRCDRLHAVCLEHNGYFPLLVKGTLARLCLVSEDSNSNMLEAYPGYRDVKGQLATPMVRDTISPQIPSSIGTEQGHIGCL</sequence>
<dbReference type="AlphaFoldDB" id="A0A4Z1P3I0"/>
<proteinExistence type="predicted"/>
<dbReference type="STRING" id="86259.A0A4Z1P3I0"/>